<accession>A0ABP8DW55</accession>
<protein>
    <submittedName>
        <fullName evidence="1">Uncharacterized protein</fullName>
    </submittedName>
</protein>
<dbReference type="RefSeq" id="WP_345144719.1">
    <property type="nucleotide sequence ID" value="NZ_BAABAT010000115.1"/>
</dbReference>
<dbReference type="Proteomes" id="UP001500620">
    <property type="component" value="Unassembled WGS sequence"/>
</dbReference>
<comment type="caution">
    <text evidence="1">The sequence shown here is derived from an EMBL/GenBank/DDBJ whole genome shotgun (WGS) entry which is preliminary data.</text>
</comment>
<evidence type="ECO:0000313" key="2">
    <source>
        <dbReference type="Proteomes" id="UP001500620"/>
    </source>
</evidence>
<proteinExistence type="predicted"/>
<evidence type="ECO:0000313" key="1">
    <source>
        <dbReference type="EMBL" id="GAA4264227.1"/>
    </source>
</evidence>
<organism evidence="1 2">
    <name type="scientific">Dactylosporangium darangshiense</name>
    <dbReference type="NCBI Taxonomy" id="579108"/>
    <lineage>
        <taxon>Bacteria</taxon>
        <taxon>Bacillati</taxon>
        <taxon>Actinomycetota</taxon>
        <taxon>Actinomycetes</taxon>
        <taxon>Micromonosporales</taxon>
        <taxon>Micromonosporaceae</taxon>
        <taxon>Dactylosporangium</taxon>
    </lineage>
</organism>
<dbReference type="EMBL" id="BAABAT010000115">
    <property type="protein sequence ID" value="GAA4264227.1"/>
    <property type="molecule type" value="Genomic_DNA"/>
</dbReference>
<name>A0ABP8DW55_9ACTN</name>
<gene>
    <name evidence="1" type="ORF">GCM10022255_115910</name>
</gene>
<reference evidence="2" key="1">
    <citation type="journal article" date="2019" name="Int. J. Syst. Evol. Microbiol.">
        <title>The Global Catalogue of Microorganisms (GCM) 10K type strain sequencing project: providing services to taxonomists for standard genome sequencing and annotation.</title>
        <authorList>
            <consortium name="The Broad Institute Genomics Platform"/>
            <consortium name="The Broad Institute Genome Sequencing Center for Infectious Disease"/>
            <person name="Wu L."/>
            <person name="Ma J."/>
        </authorList>
    </citation>
    <scope>NUCLEOTIDE SEQUENCE [LARGE SCALE GENOMIC DNA]</scope>
    <source>
        <strain evidence="2">JCM 17441</strain>
    </source>
</reference>
<sequence length="119" mass="13071">MDRHGQDCRLSEEALTTEAVQARIDKLLATQRPLLNAASSVRDLVRWRDEMVRLERMCGGAVCTLCCLADLLVAGEECGRLVVHAGFTVWESLLAGGSPVHRTTATCRRMPILIGWPPA</sequence>
<keyword evidence="2" id="KW-1185">Reference proteome</keyword>